<dbReference type="RefSeq" id="WP_143409737.1">
    <property type="nucleotide sequence ID" value="NZ_VHSF01000001.1"/>
</dbReference>
<dbReference type="GO" id="GO:0005524">
    <property type="term" value="F:ATP binding"/>
    <property type="evidence" value="ECO:0007669"/>
    <property type="project" value="InterPro"/>
</dbReference>
<dbReference type="InterPro" id="IPR000212">
    <property type="entry name" value="DNA_helicase_UvrD/REP"/>
</dbReference>
<evidence type="ECO:0000259" key="2">
    <source>
        <dbReference type="Pfam" id="PF08378"/>
    </source>
</evidence>
<dbReference type="InterPro" id="IPR027417">
    <property type="entry name" value="P-loop_NTPase"/>
</dbReference>
<dbReference type="PANTHER" id="PTHR11070:SF2">
    <property type="entry name" value="ATP-DEPENDENT DNA HELICASE SRS2"/>
    <property type="match status" value="1"/>
</dbReference>
<dbReference type="Pfam" id="PF08378">
    <property type="entry name" value="NERD"/>
    <property type="match status" value="1"/>
</dbReference>
<dbReference type="AlphaFoldDB" id="A0A550I810"/>
<accession>A0A550I810</accession>
<name>A0A550I810_9FLAO</name>
<gene>
    <name evidence="4" type="ORF">FGM01_03450</name>
</gene>
<dbReference type="PANTHER" id="PTHR11070">
    <property type="entry name" value="UVRD / RECB / PCRA DNA HELICASE FAMILY MEMBER"/>
    <property type="match status" value="1"/>
</dbReference>
<dbReference type="Pfam" id="PF13538">
    <property type="entry name" value="UvrD_C_2"/>
    <property type="match status" value="1"/>
</dbReference>
<evidence type="ECO:0000313" key="5">
    <source>
        <dbReference type="Proteomes" id="UP000315131"/>
    </source>
</evidence>
<dbReference type="GO" id="GO:0005829">
    <property type="term" value="C:cytosol"/>
    <property type="evidence" value="ECO:0007669"/>
    <property type="project" value="TreeGrafter"/>
</dbReference>
<sequence length="548" mass="63890">MIYPSQFPTYNDNHGERKVFEALQKLDPHNFDVFWSRGFTGKTKEEDKHYEIDFLVFDLREERLDHIYVIEVKGGRMEYKADENAWYQNSREMTSGPENQAMGYVSNIIKRWKANIEHKVPVTWLLWFPDGIVDKGNLPSQCESWNVLDQTDLDDPLEALRIAVEAGEGDYSHYNRISIGEYKSTIQNDLLQGLEVSENFRTLLENMDIYIDKAEEGQKAFLNGLWSYPRLAIEGGAGSGKTVLAKCAAEVLNKKGKKVLFLCFNTYLCSQLKADLDSGIETNSIHNFMREFTDLREPGWFDQQKKDSDFWEKGLPEKFRELLRTKPLESEEKFDSLIVDEAQDMEVGWLNSLLKYLKPEAQYLLFYDRRQNIFDRNFVLPQGQKWHKHPLNCNYRNTGKINEFINDIIGTEAVSYGVPEGEEVRIREYSQEDMASSLKRSLLELHQVGRVPKEQIMILTDGATDKFDLKVHSNGFEYEVLDPVKAREKEKIYFSSIHRFKGCEAPVVILLLKRRLEEIKEGKLYQKNRLYTQLSRAKSLLYVLEPEV</sequence>
<dbReference type="Proteomes" id="UP000315131">
    <property type="component" value="Unassembled WGS sequence"/>
</dbReference>
<dbReference type="GO" id="GO:0003677">
    <property type="term" value="F:DNA binding"/>
    <property type="evidence" value="ECO:0007669"/>
    <property type="project" value="InterPro"/>
</dbReference>
<proteinExistence type="predicted"/>
<organism evidence="4 5">
    <name type="scientific">Christiangramia sabulilitoris</name>
    <dbReference type="NCBI Taxonomy" id="2583991"/>
    <lineage>
        <taxon>Bacteria</taxon>
        <taxon>Pseudomonadati</taxon>
        <taxon>Bacteroidota</taxon>
        <taxon>Flavobacteriia</taxon>
        <taxon>Flavobacteriales</taxon>
        <taxon>Flavobacteriaceae</taxon>
        <taxon>Christiangramia</taxon>
    </lineage>
</organism>
<dbReference type="InterPro" id="IPR027785">
    <property type="entry name" value="UvrD-like_helicase_C"/>
</dbReference>
<dbReference type="GO" id="GO:0043138">
    <property type="term" value="F:3'-5' DNA helicase activity"/>
    <property type="evidence" value="ECO:0007669"/>
    <property type="project" value="TreeGrafter"/>
</dbReference>
<dbReference type="OrthoDB" id="9787585at2"/>
<evidence type="ECO:0000256" key="1">
    <source>
        <dbReference type="ARBA" id="ARBA00034923"/>
    </source>
</evidence>
<dbReference type="InterPro" id="IPR011528">
    <property type="entry name" value="NERD"/>
</dbReference>
<dbReference type="SUPFAM" id="SSF52540">
    <property type="entry name" value="P-loop containing nucleoside triphosphate hydrolases"/>
    <property type="match status" value="1"/>
</dbReference>
<dbReference type="Gene3D" id="3.40.50.300">
    <property type="entry name" value="P-loop containing nucleotide triphosphate hydrolases"/>
    <property type="match status" value="2"/>
</dbReference>
<reference evidence="4 5" key="1">
    <citation type="submission" date="2019-06" db="EMBL/GenBank/DDBJ databases">
        <title>Gramella sabulilitoris sp. nov., isolated from a marine sand.</title>
        <authorList>
            <person name="Yoon J.-H."/>
        </authorList>
    </citation>
    <scope>NUCLEOTIDE SEQUENCE [LARGE SCALE GENOMIC DNA]</scope>
    <source>
        <strain evidence="4 5">HSMS-1</strain>
    </source>
</reference>
<protein>
    <recommendedName>
        <fullName evidence="1">DNA 3'-5' helicase II</fullName>
    </recommendedName>
</protein>
<evidence type="ECO:0000259" key="3">
    <source>
        <dbReference type="Pfam" id="PF13538"/>
    </source>
</evidence>
<feature type="domain" description="UvrD-like helicase C-terminal" evidence="3">
    <location>
        <begin position="492"/>
        <end position="543"/>
    </location>
</feature>
<feature type="domain" description="NERD" evidence="2">
    <location>
        <begin position="13"/>
        <end position="123"/>
    </location>
</feature>
<keyword evidence="5" id="KW-1185">Reference proteome</keyword>
<dbReference type="GO" id="GO:0000725">
    <property type="term" value="P:recombinational repair"/>
    <property type="evidence" value="ECO:0007669"/>
    <property type="project" value="TreeGrafter"/>
</dbReference>
<dbReference type="Pfam" id="PF13245">
    <property type="entry name" value="AAA_19"/>
    <property type="match status" value="1"/>
</dbReference>
<evidence type="ECO:0000313" key="4">
    <source>
        <dbReference type="EMBL" id="TRO66958.1"/>
    </source>
</evidence>
<dbReference type="EMBL" id="VHSF01000001">
    <property type="protein sequence ID" value="TRO66958.1"/>
    <property type="molecule type" value="Genomic_DNA"/>
</dbReference>
<comment type="caution">
    <text evidence="4">The sequence shown here is derived from an EMBL/GenBank/DDBJ whole genome shotgun (WGS) entry which is preliminary data.</text>
</comment>